<evidence type="ECO:0008006" key="4">
    <source>
        <dbReference type="Google" id="ProtNLM"/>
    </source>
</evidence>
<protein>
    <recommendedName>
        <fullName evidence="4">Spanin, inner membrane subunit</fullName>
    </recommendedName>
</protein>
<reference evidence="3" key="1">
    <citation type="submission" date="2020-04" db="EMBL/GenBank/DDBJ databases">
        <authorList>
            <person name="Chiriac C."/>
            <person name="Salcher M."/>
            <person name="Ghai R."/>
            <person name="Kavagutti S V."/>
        </authorList>
    </citation>
    <scope>NUCLEOTIDE SEQUENCE</scope>
</reference>
<evidence type="ECO:0000256" key="1">
    <source>
        <dbReference type="SAM" id="MobiDB-lite"/>
    </source>
</evidence>
<gene>
    <name evidence="3" type="ORF">UFOVP133_60</name>
</gene>
<organism evidence="3">
    <name type="scientific">uncultured Caudovirales phage</name>
    <dbReference type="NCBI Taxonomy" id="2100421"/>
    <lineage>
        <taxon>Viruses</taxon>
        <taxon>Duplodnaviria</taxon>
        <taxon>Heunggongvirae</taxon>
        <taxon>Uroviricota</taxon>
        <taxon>Caudoviricetes</taxon>
        <taxon>Peduoviridae</taxon>
        <taxon>Maltschvirus</taxon>
        <taxon>Maltschvirus maltsch</taxon>
    </lineage>
</organism>
<proteinExistence type="predicted"/>
<feature type="compositionally biased region" description="Polar residues" evidence="1">
    <location>
        <begin position="91"/>
        <end position="106"/>
    </location>
</feature>
<dbReference type="EMBL" id="LR796246">
    <property type="protein sequence ID" value="CAB4131287.1"/>
    <property type="molecule type" value="Genomic_DNA"/>
</dbReference>
<keyword evidence="2" id="KW-1133">Transmembrane helix</keyword>
<sequence>MFGIPKVYLILAALVAAISIYFFGHHKGWVERDMEMQVEIAKKNAESRQTEQRLSEQINSTSTQLLEANNVISKKSTDLDRAIRAGRVRLPSSSCVQTPASTTTPTGDRVEETSESDRQTLAAIAAIVADGDKAINQLNACIDAYNQVRGELNDKK</sequence>
<feature type="transmembrane region" description="Helical" evidence="2">
    <location>
        <begin position="6"/>
        <end position="24"/>
    </location>
</feature>
<evidence type="ECO:0000256" key="2">
    <source>
        <dbReference type="SAM" id="Phobius"/>
    </source>
</evidence>
<keyword evidence="2" id="KW-0472">Membrane</keyword>
<feature type="region of interest" description="Disordered" evidence="1">
    <location>
        <begin position="91"/>
        <end position="116"/>
    </location>
</feature>
<name>A0A6J5LDR7_9CAUD</name>
<evidence type="ECO:0000313" key="3">
    <source>
        <dbReference type="EMBL" id="CAB4131287.1"/>
    </source>
</evidence>
<keyword evidence="2" id="KW-0812">Transmembrane</keyword>
<accession>A0A6J5LDR7</accession>